<evidence type="ECO:0000313" key="11">
    <source>
        <dbReference type="Proteomes" id="UP000240322"/>
    </source>
</evidence>
<dbReference type="SUPFAM" id="SSF55174">
    <property type="entry name" value="Alpha-L RNA-binding motif"/>
    <property type="match status" value="1"/>
</dbReference>
<dbReference type="InterPro" id="IPR002942">
    <property type="entry name" value="S4_RNA-bd"/>
</dbReference>
<dbReference type="NCBIfam" id="NF003139">
    <property type="entry name" value="PRK04051.1"/>
    <property type="match status" value="1"/>
</dbReference>
<evidence type="ECO:0000313" key="10">
    <source>
        <dbReference type="EMBL" id="PSN87889.1"/>
    </source>
</evidence>
<comment type="subunit">
    <text evidence="6">Part of the 30S ribosomal subunit. Contacts protein S5. The interaction surface between S4 and S5 is involved in control of translational fidelity.</text>
</comment>
<dbReference type="GO" id="GO:0019843">
    <property type="term" value="F:rRNA binding"/>
    <property type="evidence" value="ECO:0007669"/>
    <property type="project" value="UniProtKB-UniRule"/>
</dbReference>
<proteinExistence type="inferred from homology"/>
<dbReference type="InterPro" id="IPR018079">
    <property type="entry name" value="Ribosomal_uS4_CS"/>
</dbReference>
<comment type="function">
    <text evidence="6">With S5 and S12 plays an important role in translational accuracy.</text>
</comment>
<dbReference type="PANTHER" id="PTHR11831">
    <property type="entry name" value="30S 40S RIBOSOMAL PROTEIN"/>
    <property type="match status" value="1"/>
</dbReference>
<dbReference type="Proteomes" id="UP000240322">
    <property type="component" value="Unassembled WGS sequence"/>
</dbReference>
<evidence type="ECO:0000256" key="3">
    <source>
        <dbReference type="ARBA" id="ARBA00022884"/>
    </source>
</evidence>
<keyword evidence="2 6" id="KW-0699">rRNA-binding</keyword>
<evidence type="ECO:0000256" key="5">
    <source>
        <dbReference type="ARBA" id="ARBA00023274"/>
    </source>
</evidence>
<evidence type="ECO:0000256" key="6">
    <source>
        <dbReference type="HAMAP-Rule" id="MF_01306"/>
    </source>
</evidence>
<dbReference type="SMART" id="SM00363">
    <property type="entry name" value="S4"/>
    <property type="match status" value="1"/>
</dbReference>
<dbReference type="PROSITE" id="PS50889">
    <property type="entry name" value="S4"/>
    <property type="match status" value="1"/>
</dbReference>
<dbReference type="GO" id="GO:0042274">
    <property type="term" value="P:ribosomal small subunit biogenesis"/>
    <property type="evidence" value="ECO:0007669"/>
    <property type="project" value="TreeGrafter"/>
</dbReference>
<dbReference type="AlphaFoldDB" id="A0A2R6AND5"/>
<dbReference type="NCBIfam" id="TIGR01018">
    <property type="entry name" value="uS4_arch"/>
    <property type="match status" value="1"/>
</dbReference>
<dbReference type="InterPro" id="IPR022801">
    <property type="entry name" value="Ribosomal_uS4"/>
</dbReference>
<dbReference type="InterPro" id="IPR001912">
    <property type="entry name" value="Ribosomal_uS4_N"/>
</dbReference>
<dbReference type="Pfam" id="PF00163">
    <property type="entry name" value="Ribosomal_S4"/>
    <property type="match status" value="1"/>
</dbReference>
<dbReference type="GO" id="GO:0006412">
    <property type="term" value="P:translation"/>
    <property type="evidence" value="ECO:0007669"/>
    <property type="project" value="UniProtKB-UniRule"/>
</dbReference>
<reference evidence="10 11" key="1">
    <citation type="submission" date="2017-04" db="EMBL/GenBank/DDBJ databases">
        <title>Novel microbial lineages endemic to geothermal iron-oxide mats fill important gaps in the evolutionary history of Archaea.</title>
        <authorList>
            <person name="Jay Z.J."/>
            <person name="Beam J.P."/>
            <person name="Dlakic M."/>
            <person name="Rusch D.B."/>
            <person name="Kozubal M.A."/>
            <person name="Inskeep W.P."/>
        </authorList>
    </citation>
    <scope>NUCLEOTIDE SEQUENCE [LARGE SCALE GENOMIC DNA]</scope>
    <source>
        <strain evidence="10">OSP_D</strain>
    </source>
</reference>
<dbReference type="EMBL" id="NEXE01000141">
    <property type="protein sequence ID" value="PSN87889.1"/>
    <property type="molecule type" value="Genomic_DNA"/>
</dbReference>
<keyword evidence="3 6" id="KW-0694">RNA-binding</keyword>
<dbReference type="InterPro" id="IPR005710">
    <property type="entry name" value="Ribosomal_uS4_euk/arc"/>
</dbReference>
<sequence length="179" mass="20911">MGDPRRIKRVWEGPRHPWRREDLYEGLSLIGEYGLRNKKELFKAQTIARRYRKMAREVLALPENERLIQERPLILRLYRKGLIKYQDATADAVLSLTAKEVLERRLQTIVFRKGLAPTIHAARQMVVHRHITVNGRIVDIPGYLVNLAEEEKVSISPKSVLYSRYQQKINESVTQKVEG</sequence>
<dbReference type="InterPro" id="IPR022802">
    <property type="entry name" value="Ribosomal_uS4_arc"/>
</dbReference>
<keyword evidence="4 6" id="KW-0689">Ribosomal protein</keyword>
<dbReference type="PANTHER" id="PTHR11831:SF5">
    <property type="entry name" value="40S RIBOSOMAL PROTEIN S9"/>
    <property type="match status" value="1"/>
</dbReference>
<dbReference type="SMART" id="SM01390">
    <property type="entry name" value="Ribosomal_S4"/>
    <property type="match status" value="1"/>
</dbReference>
<organism evidence="10 11">
    <name type="scientific">Candidatus Marsarchaeota G2 archaeon OSP_D</name>
    <dbReference type="NCBI Taxonomy" id="1978157"/>
    <lineage>
        <taxon>Archaea</taxon>
        <taxon>Candidatus Marsarchaeota</taxon>
        <taxon>Candidatus Marsarchaeota group 2</taxon>
    </lineage>
</organism>
<dbReference type="PROSITE" id="PS00632">
    <property type="entry name" value="RIBOSOMAL_S4"/>
    <property type="match status" value="1"/>
</dbReference>
<dbReference type="GO" id="GO:0003735">
    <property type="term" value="F:structural constituent of ribosome"/>
    <property type="evidence" value="ECO:0007669"/>
    <property type="project" value="InterPro"/>
</dbReference>
<protein>
    <recommendedName>
        <fullName evidence="6">Small ribosomal subunit protein uS4</fullName>
    </recommendedName>
</protein>
<evidence type="ECO:0000259" key="9">
    <source>
        <dbReference type="SMART" id="SM01390"/>
    </source>
</evidence>
<dbReference type="GO" id="GO:0015935">
    <property type="term" value="C:small ribosomal subunit"/>
    <property type="evidence" value="ECO:0007669"/>
    <property type="project" value="InterPro"/>
</dbReference>
<keyword evidence="5 6" id="KW-0687">Ribonucleoprotein</keyword>
<dbReference type="CDD" id="cd00165">
    <property type="entry name" value="S4"/>
    <property type="match status" value="1"/>
</dbReference>
<dbReference type="InterPro" id="IPR036986">
    <property type="entry name" value="S4_RNA-bd_sf"/>
</dbReference>
<gene>
    <name evidence="6" type="primary">rps4</name>
    <name evidence="10" type="ORF">B9Q03_09930</name>
</gene>
<evidence type="ECO:0000256" key="1">
    <source>
        <dbReference type="ARBA" id="ARBA00007465"/>
    </source>
</evidence>
<feature type="domain" description="RNA-binding S4" evidence="8">
    <location>
        <begin position="104"/>
        <end position="166"/>
    </location>
</feature>
<evidence type="ECO:0000256" key="4">
    <source>
        <dbReference type="ARBA" id="ARBA00022980"/>
    </source>
</evidence>
<feature type="domain" description="Small ribosomal subunit protein uS4 N-terminal" evidence="9">
    <location>
        <begin position="5"/>
        <end position="103"/>
    </location>
</feature>
<comment type="similarity">
    <text evidence="1 6 7">Belongs to the universal ribosomal protein uS4 family.</text>
</comment>
<evidence type="ECO:0000256" key="2">
    <source>
        <dbReference type="ARBA" id="ARBA00022730"/>
    </source>
</evidence>
<dbReference type="HAMAP" id="MF_01306_A">
    <property type="entry name" value="Ribosomal_uS4_A"/>
    <property type="match status" value="1"/>
</dbReference>
<name>A0A2R6AND5_9ARCH</name>
<dbReference type="Gene3D" id="3.10.290.10">
    <property type="entry name" value="RNA-binding S4 domain"/>
    <property type="match status" value="1"/>
</dbReference>
<evidence type="ECO:0000259" key="8">
    <source>
        <dbReference type="SMART" id="SM00363"/>
    </source>
</evidence>
<accession>A0A2R6AND5</accession>
<evidence type="ECO:0000256" key="7">
    <source>
        <dbReference type="RuleBase" id="RU003699"/>
    </source>
</evidence>
<comment type="caution">
    <text evidence="10">The sequence shown here is derived from an EMBL/GenBank/DDBJ whole genome shotgun (WGS) entry which is preliminary data.</text>
</comment>
<dbReference type="Pfam" id="PF01479">
    <property type="entry name" value="S4"/>
    <property type="match status" value="1"/>
</dbReference>
<comment type="function">
    <text evidence="6">One of the primary rRNA binding proteins, it binds directly to 16S rRNA where it nucleates assembly of the body of the 30S subunit.</text>
</comment>